<keyword evidence="1 4" id="KW-0853">WD repeat</keyword>
<dbReference type="PANTHER" id="PTHR22839:SF0">
    <property type="entry name" value="THO COMPLEX SUBUNIT 3"/>
    <property type="match status" value="1"/>
</dbReference>
<dbReference type="OrthoDB" id="340259at2759"/>
<comment type="similarity">
    <text evidence="3">Belongs to the THOC3 family.</text>
</comment>
<dbReference type="InterPro" id="IPR040132">
    <property type="entry name" value="Tex1/THOC3"/>
</dbReference>
<evidence type="ECO:0000256" key="3">
    <source>
        <dbReference type="ARBA" id="ARBA00046343"/>
    </source>
</evidence>
<reference evidence="7 8" key="1">
    <citation type="submission" date="2016-10" db="EMBL/GenBank/DDBJ databases">
        <title>Genome sequence of the basidiomycete white-rot fungus Trametes pubescens.</title>
        <authorList>
            <person name="Makela M.R."/>
            <person name="Granchi Z."/>
            <person name="Peng M."/>
            <person name="De Vries R.P."/>
            <person name="Grigoriev I."/>
            <person name="Riley R."/>
            <person name="Hilden K."/>
        </authorList>
    </citation>
    <scope>NUCLEOTIDE SEQUENCE [LARGE SCALE GENOMIC DNA]</scope>
    <source>
        <strain evidence="7 8">FBCC735</strain>
    </source>
</reference>
<evidence type="ECO:0000256" key="5">
    <source>
        <dbReference type="SAM" id="MobiDB-lite"/>
    </source>
</evidence>
<comment type="caution">
    <text evidence="7">The sequence shown here is derived from an EMBL/GenBank/DDBJ whole genome shotgun (WGS) entry which is preliminary data.</text>
</comment>
<dbReference type="InterPro" id="IPR036322">
    <property type="entry name" value="WD40_repeat_dom_sf"/>
</dbReference>
<dbReference type="PROSITE" id="PS50082">
    <property type="entry name" value="WD_REPEATS_2"/>
    <property type="match status" value="1"/>
</dbReference>
<dbReference type="SUPFAM" id="SSF50978">
    <property type="entry name" value="WD40 repeat-like"/>
    <property type="match status" value="1"/>
</dbReference>
<name>A0A1M2VCV9_TRAPU</name>
<dbReference type="Pfam" id="PF12894">
    <property type="entry name" value="ANAPC4_WD40"/>
    <property type="match status" value="1"/>
</dbReference>
<protein>
    <submittedName>
        <fullName evidence="7">THO complex subunit 3</fullName>
    </submittedName>
</protein>
<evidence type="ECO:0000256" key="2">
    <source>
        <dbReference type="ARBA" id="ARBA00022737"/>
    </source>
</evidence>
<feature type="region of interest" description="Disordered" evidence="5">
    <location>
        <begin position="1"/>
        <end position="24"/>
    </location>
</feature>
<organism evidence="7 8">
    <name type="scientific">Trametes pubescens</name>
    <name type="common">White-rot fungus</name>
    <dbReference type="NCBI Taxonomy" id="154538"/>
    <lineage>
        <taxon>Eukaryota</taxon>
        <taxon>Fungi</taxon>
        <taxon>Dikarya</taxon>
        <taxon>Basidiomycota</taxon>
        <taxon>Agaricomycotina</taxon>
        <taxon>Agaricomycetes</taxon>
        <taxon>Polyporales</taxon>
        <taxon>Polyporaceae</taxon>
        <taxon>Trametes</taxon>
    </lineage>
</organism>
<proteinExistence type="inferred from homology"/>
<keyword evidence="8" id="KW-1185">Reference proteome</keyword>
<dbReference type="GO" id="GO:0000445">
    <property type="term" value="C:THO complex part of transcription export complex"/>
    <property type="evidence" value="ECO:0007669"/>
    <property type="project" value="TreeGrafter"/>
</dbReference>
<dbReference type="AlphaFoldDB" id="A0A1M2VCV9"/>
<accession>A0A1M2VCV9</accession>
<evidence type="ECO:0000259" key="6">
    <source>
        <dbReference type="Pfam" id="PF12894"/>
    </source>
</evidence>
<evidence type="ECO:0000313" key="7">
    <source>
        <dbReference type="EMBL" id="OJT05378.1"/>
    </source>
</evidence>
<evidence type="ECO:0000313" key="8">
    <source>
        <dbReference type="Proteomes" id="UP000184267"/>
    </source>
</evidence>
<feature type="repeat" description="WD" evidence="4">
    <location>
        <begin position="95"/>
        <end position="138"/>
    </location>
</feature>
<dbReference type="SMART" id="SM00320">
    <property type="entry name" value="WD40"/>
    <property type="match status" value="4"/>
</dbReference>
<dbReference type="PANTHER" id="PTHR22839">
    <property type="entry name" value="THO COMPLEX SUBUNIT 3 THO3"/>
    <property type="match status" value="1"/>
</dbReference>
<dbReference type="EMBL" id="MNAD01001463">
    <property type="protein sequence ID" value="OJT05378.1"/>
    <property type="molecule type" value="Genomic_DNA"/>
</dbReference>
<feature type="domain" description="Anaphase-promoting complex subunit 4-like WD40" evidence="6">
    <location>
        <begin position="276"/>
        <end position="325"/>
    </location>
</feature>
<dbReference type="GO" id="GO:0006406">
    <property type="term" value="P:mRNA export from nucleus"/>
    <property type="evidence" value="ECO:0007669"/>
    <property type="project" value="InterPro"/>
</dbReference>
<dbReference type="InterPro" id="IPR024977">
    <property type="entry name" value="Apc4-like_WD40_dom"/>
</dbReference>
<evidence type="ECO:0000256" key="1">
    <source>
        <dbReference type="ARBA" id="ARBA00022574"/>
    </source>
</evidence>
<evidence type="ECO:0000256" key="4">
    <source>
        <dbReference type="PROSITE-ProRule" id="PRU00221"/>
    </source>
</evidence>
<gene>
    <name evidence="7" type="ORF">TRAPUB_3819</name>
</gene>
<sequence>MASQFANPAAEEEIPPPERPPSPPLHTTFAVRGVHSPAFSAFRPREMRFPSSHQAMNHTAWSCDGKKLGAVGIDKVVRIWSPEKSLETRSCTTYTGGHTDDVDYLAWNPTHPELFCTSSQKDRRVVFWDGRQSRHVQQVNLKVAPSQLNYAPDGKTILYTTTNRLMYVLTYGKEGDDTKDQWHQADIGGKVIAAATATFNHAGDGIVITHTSEHTMRTLDYPALNPTQTTPAHVGGCVAAALDPRGRYVASGGNDSIVNLFDVSEWICVRTITACDHSITALSFSHDGEFIAIANAGNYIDICAVETGMPLHRVPAQGPSLTVSWHPSKHIIAYCGQTKIREGGPPPTAWVSLFGPGM</sequence>
<dbReference type="Pfam" id="PF00400">
    <property type="entry name" value="WD40"/>
    <property type="match status" value="2"/>
</dbReference>
<dbReference type="OMA" id="WNADGRH"/>
<dbReference type="Gene3D" id="2.130.10.10">
    <property type="entry name" value="YVTN repeat-like/Quinoprotein amine dehydrogenase"/>
    <property type="match status" value="2"/>
</dbReference>
<dbReference type="InterPro" id="IPR001680">
    <property type="entry name" value="WD40_rpt"/>
</dbReference>
<keyword evidence="2" id="KW-0677">Repeat</keyword>
<dbReference type="STRING" id="154538.A0A1M2VCV9"/>
<dbReference type="Proteomes" id="UP000184267">
    <property type="component" value="Unassembled WGS sequence"/>
</dbReference>
<dbReference type="InterPro" id="IPR015943">
    <property type="entry name" value="WD40/YVTN_repeat-like_dom_sf"/>
</dbReference>